<dbReference type="AlphaFoldDB" id="A0A2N1P453"/>
<dbReference type="CDD" id="cd23263">
    <property type="entry name" value="beta-trefoil_MIR"/>
    <property type="match status" value="1"/>
</dbReference>
<feature type="domain" description="MIR" evidence="2">
    <location>
        <begin position="165"/>
        <end position="218"/>
    </location>
</feature>
<dbReference type="Gene3D" id="2.80.10.50">
    <property type="match status" value="1"/>
</dbReference>
<reference evidence="3 4" key="1">
    <citation type="submission" date="2016-04" db="EMBL/GenBank/DDBJ databases">
        <title>Genome analyses suggest a sexual origin of heterokaryosis in a supposedly ancient asexual fungus.</title>
        <authorList>
            <person name="Ropars J."/>
            <person name="Sedzielewska K."/>
            <person name="Noel J."/>
            <person name="Charron P."/>
            <person name="Farinelli L."/>
            <person name="Marton T."/>
            <person name="Kruger M."/>
            <person name="Pelin A."/>
            <person name="Brachmann A."/>
            <person name="Corradi N."/>
        </authorList>
    </citation>
    <scope>NUCLEOTIDE SEQUENCE [LARGE SCALE GENOMIC DNA]</scope>
    <source>
        <strain evidence="3 4">C2</strain>
    </source>
</reference>
<dbReference type="Proteomes" id="UP000233469">
    <property type="component" value="Unassembled WGS sequence"/>
</dbReference>
<dbReference type="InterPro" id="IPR036300">
    <property type="entry name" value="MIR_dom_sf"/>
</dbReference>
<gene>
    <name evidence="3" type="ORF">RhiirC2_767490</name>
</gene>
<dbReference type="VEuPathDB" id="FungiDB:RhiirFUN_012171"/>
<evidence type="ECO:0000256" key="1">
    <source>
        <dbReference type="ARBA" id="ARBA00022737"/>
    </source>
</evidence>
<sequence>MNHNKYDGTIHPEVWIRQIRLSFYDQNNENTKNEQETVDYCKLLIHPSIKISSETNSFVGLVNDLKLDASYDAFKKSIKKKVQELKFNNIINKDDGDDESLKFLNNFKQLCYEGEITEIGERKRLFLTALSKGSLQHFLIDNKFDKINSMEELFKYFYESLLDEPKTVKNGSYITLKHVATGKYLSSCTDNYENGGGNLVYAGPTVPDTSCVWIIKGNQEKIRNNQLGKFLTIFYGDLFNLTNKKTEINYVSTNSENPPYVKSKDIINLQSDQFVLRSSESTFTNRSITYQEVACHKERIGGNDEWCIEIIEQSN</sequence>
<organism evidence="3 4">
    <name type="scientific">Rhizophagus irregularis</name>
    <dbReference type="NCBI Taxonomy" id="588596"/>
    <lineage>
        <taxon>Eukaryota</taxon>
        <taxon>Fungi</taxon>
        <taxon>Fungi incertae sedis</taxon>
        <taxon>Mucoromycota</taxon>
        <taxon>Glomeromycotina</taxon>
        <taxon>Glomeromycetes</taxon>
        <taxon>Glomerales</taxon>
        <taxon>Glomeraceae</taxon>
        <taxon>Rhizophagus</taxon>
    </lineage>
</organism>
<keyword evidence="1" id="KW-0677">Repeat</keyword>
<evidence type="ECO:0000259" key="2">
    <source>
        <dbReference type="PROSITE" id="PS50919"/>
    </source>
</evidence>
<protein>
    <recommendedName>
        <fullName evidence="2">MIR domain-containing protein</fullName>
    </recommendedName>
</protein>
<comment type="caution">
    <text evidence="3">The sequence shown here is derived from an EMBL/GenBank/DDBJ whole genome shotgun (WGS) entry which is preliminary data.</text>
</comment>
<dbReference type="InterPro" id="IPR016093">
    <property type="entry name" value="MIR_motif"/>
</dbReference>
<dbReference type="SMART" id="SM00472">
    <property type="entry name" value="MIR"/>
    <property type="match status" value="1"/>
</dbReference>
<dbReference type="VEuPathDB" id="FungiDB:FUN_014992"/>
<dbReference type="VEuPathDB" id="FungiDB:RhiirA1_408516"/>
<evidence type="ECO:0000313" key="3">
    <source>
        <dbReference type="EMBL" id="PKK80964.1"/>
    </source>
</evidence>
<evidence type="ECO:0000313" key="4">
    <source>
        <dbReference type="Proteomes" id="UP000233469"/>
    </source>
</evidence>
<dbReference type="EMBL" id="LLXL01000002">
    <property type="protein sequence ID" value="PKK80964.1"/>
    <property type="molecule type" value="Genomic_DNA"/>
</dbReference>
<reference evidence="3 4" key="2">
    <citation type="submission" date="2017-10" db="EMBL/GenBank/DDBJ databases">
        <title>Extensive intraspecific genome diversity in a model arbuscular mycorrhizal fungus.</title>
        <authorList>
            <person name="Chen E.C.H."/>
            <person name="Morin E."/>
            <person name="Baudet D."/>
            <person name="Noel J."/>
            <person name="Ndikumana S."/>
            <person name="Charron P."/>
            <person name="St-Onge C."/>
            <person name="Giorgi J."/>
            <person name="Grigoriev I.V."/>
            <person name="Roux C."/>
            <person name="Martin F.M."/>
            <person name="Corradi N."/>
        </authorList>
    </citation>
    <scope>NUCLEOTIDE SEQUENCE [LARGE SCALE GENOMIC DNA]</scope>
    <source>
        <strain evidence="3 4">C2</strain>
    </source>
</reference>
<accession>A0A2N1P453</accession>
<dbReference type="SUPFAM" id="SSF82109">
    <property type="entry name" value="MIR domain"/>
    <property type="match status" value="1"/>
</dbReference>
<dbReference type="PROSITE" id="PS50919">
    <property type="entry name" value="MIR"/>
    <property type="match status" value="1"/>
</dbReference>
<proteinExistence type="predicted"/>
<name>A0A2N1P453_9GLOM</name>